<dbReference type="AlphaFoldDB" id="A0A6C0CSG1"/>
<protein>
    <submittedName>
        <fullName evidence="1">Uncharacterized protein</fullName>
    </submittedName>
</protein>
<accession>A0A6C0CSG1</accession>
<sequence length="216" mass="25199">MERFKINMFQCIVKVNTDESIKILESSLEDIPHKCYAPGSLGKEVKDKKNYQIGSISLKCELHKQNVSILLFSTHKMKISGGLNIGKEMTNEEFDCFFHHQIIVPVIQYIYKKEMLYELEKKMINATMYRSKCIGKIHFMEFIENLKKVFIDDQVIMPDIMIKNGNKRGRICAVKVKRKNGKGQFAVDHGGNVQFFSYDCLYSLQKHKSELMKVWL</sequence>
<reference evidence="1" key="1">
    <citation type="journal article" date="2020" name="Nature">
        <title>Giant virus diversity and host interactions through global metagenomics.</title>
        <authorList>
            <person name="Schulz F."/>
            <person name="Roux S."/>
            <person name="Paez-Espino D."/>
            <person name="Jungbluth S."/>
            <person name="Walsh D.A."/>
            <person name="Denef V.J."/>
            <person name="McMahon K.D."/>
            <person name="Konstantinidis K.T."/>
            <person name="Eloe-Fadrosh E.A."/>
            <person name="Kyrpides N.C."/>
            <person name="Woyke T."/>
        </authorList>
    </citation>
    <scope>NUCLEOTIDE SEQUENCE</scope>
    <source>
        <strain evidence="1">GVMAG-M-3300021964-36</strain>
    </source>
</reference>
<name>A0A6C0CSG1_9ZZZZ</name>
<proteinExistence type="predicted"/>
<evidence type="ECO:0000313" key="1">
    <source>
        <dbReference type="EMBL" id="QHT07786.1"/>
    </source>
</evidence>
<dbReference type="EMBL" id="MN739486">
    <property type="protein sequence ID" value="QHT07786.1"/>
    <property type="molecule type" value="Genomic_DNA"/>
</dbReference>
<organism evidence="1">
    <name type="scientific">viral metagenome</name>
    <dbReference type="NCBI Taxonomy" id="1070528"/>
    <lineage>
        <taxon>unclassified sequences</taxon>
        <taxon>metagenomes</taxon>
        <taxon>organismal metagenomes</taxon>
    </lineage>
</organism>